<dbReference type="Proteomes" id="UP000030130">
    <property type="component" value="Unassembled WGS sequence"/>
</dbReference>
<sequence length="439" mass="49694">MIKEEGRSSLKQGQSSMTANSMKLISAGTFVQVLAFLLLPVIGRIYTESEIGQITVFLSIVGVLTIVATGRYDQATILAPSKERALLLLFTSLRFNLIFCLALIPVVLIINPFLTDSRYSGQQTHLFLLPLFVFFAAGVISLLSWANSHNQYGRMSIAQISQGLGNNLLRIGFGLLKMGFWGLQLAALLGGMAGILPLVRKQALLSQYKRYVTCQRLRIAARTYANFPRYSLPQAVIDILSGSLVSLLLPLQYHDAAVGLYGMAYMLAGRPMQLISDSLSRVWFRRVAEQKNAGQSFILPIRRFVLIWLLVAVLGSILLFFFLEPLVVVILGEKWLLCSSIIMAMLPFFIFNFLSSVYNFLPDLFGKQRKFMKMQAILLVVQLLVILIGTRLLPFEKYMWLHFAERALDSFVQIAWFYMIIRKYENSLRLHSFAPKERY</sequence>
<reference evidence="7 8" key="1">
    <citation type="submission" date="2014-08" db="EMBL/GenBank/DDBJ databases">
        <title>Porphyromonas gulae strain:COT-052_OH1451 Genome sequencing.</title>
        <authorList>
            <person name="Wallis C."/>
            <person name="Deusch O."/>
            <person name="O'Flynn C."/>
            <person name="Davis I."/>
            <person name="Jospin G."/>
            <person name="Darling A.E."/>
            <person name="Coil D.A."/>
            <person name="Alexiev A."/>
            <person name="Horsfall A."/>
            <person name="Kirkwood N."/>
            <person name="Harris S."/>
            <person name="Eisen J.A."/>
        </authorList>
    </citation>
    <scope>NUCLEOTIDE SEQUENCE [LARGE SCALE GENOMIC DNA]</scope>
    <source>
        <strain evidence="8">COT-052 OH1451</strain>
    </source>
</reference>
<evidence type="ECO:0000256" key="3">
    <source>
        <dbReference type="ARBA" id="ARBA00022692"/>
    </source>
</evidence>
<feature type="transmembrane region" description="Helical" evidence="6">
    <location>
        <begin position="54"/>
        <end position="72"/>
    </location>
</feature>
<dbReference type="PANTHER" id="PTHR30250">
    <property type="entry name" value="PST FAMILY PREDICTED COLANIC ACID TRANSPORTER"/>
    <property type="match status" value="1"/>
</dbReference>
<feature type="transmembrane region" description="Helical" evidence="6">
    <location>
        <begin position="335"/>
        <end position="355"/>
    </location>
</feature>
<comment type="subcellular location">
    <subcellularLocation>
        <location evidence="1">Cell membrane</location>
        <topology evidence="1">Multi-pass membrane protein</topology>
    </subcellularLocation>
</comment>
<evidence type="ECO:0000256" key="2">
    <source>
        <dbReference type="ARBA" id="ARBA00022475"/>
    </source>
</evidence>
<keyword evidence="5 6" id="KW-0472">Membrane</keyword>
<dbReference type="Pfam" id="PF13440">
    <property type="entry name" value="Polysacc_synt_3"/>
    <property type="match status" value="1"/>
</dbReference>
<keyword evidence="2" id="KW-1003">Cell membrane</keyword>
<evidence type="ECO:0000256" key="6">
    <source>
        <dbReference type="SAM" id="Phobius"/>
    </source>
</evidence>
<keyword evidence="4 6" id="KW-1133">Transmembrane helix</keyword>
<organism evidence="7 8">
    <name type="scientific">Porphyromonas gulae</name>
    <dbReference type="NCBI Taxonomy" id="111105"/>
    <lineage>
        <taxon>Bacteria</taxon>
        <taxon>Pseudomonadati</taxon>
        <taxon>Bacteroidota</taxon>
        <taxon>Bacteroidia</taxon>
        <taxon>Bacteroidales</taxon>
        <taxon>Porphyromonadaceae</taxon>
        <taxon>Porphyromonas</taxon>
    </lineage>
</organism>
<evidence type="ECO:0000256" key="1">
    <source>
        <dbReference type="ARBA" id="ARBA00004651"/>
    </source>
</evidence>
<keyword evidence="3 6" id="KW-0812">Transmembrane</keyword>
<gene>
    <name evidence="7" type="ORF">HR08_07285</name>
</gene>
<dbReference type="PANTHER" id="PTHR30250:SF28">
    <property type="entry name" value="POLYSACCHARIDE BIOSYNTHESIS PROTEIN"/>
    <property type="match status" value="1"/>
</dbReference>
<evidence type="ECO:0000256" key="5">
    <source>
        <dbReference type="ARBA" id="ARBA00023136"/>
    </source>
</evidence>
<dbReference type="STRING" id="111105.HR09_07415"/>
<dbReference type="GeneID" id="57238969"/>
<feature type="transmembrane region" description="Helical" evidence="6">
    <location>
        <begin position="24"/>
        <end position="42"/>
    </location>
</feature>
<feature type="transmembrane region" description="Helical" evidence="6">
    <location>
        <begin position="178"/>
        <end position="199"/>
    </location>
</feature>
<dbReference type="OrthoDB" id="1014724at2"/>
<protein>
    <submittedName>
        <fullName evidence="7">Polysaccharide biosynthesis protein</fullName>
    </submittedName>
</protein>
<feature type="transmembrane region" description="Helical" evidence="6">
    <location>
        <begin position="376"/>
        <end position="393"/>
    </location>
</feature>
<comment type="caution">
    <text evidence="7">The sequence shown here is derived from an EMBL/GenBank/DDBJ whole genome shotgun (WGS) entry which is preliminary data.</text>
</comment>
<evidence type="ECO:0000256" key="4">
    <source>
        <dbReference type="ARBA" id="ARBA00022989"/>
    </source>
</evidence>
<evidence type="ECO:0000313" key="7">
    <source>
        <dbReference type="EMBL" id="KGN85095.1"/>
    </source>
</evidence>
<feature type="transmembrane region" description="Helical" evidence="6">
    <location>
        <begin position="92"/>
        <end position="114"/>
    </location>
</feature>
<dbReference type="AlphaFoldDB" id="A0A099X078"/>
<dbReference type="GO" id="GO:0005886">
    <property type="term" value="C:plasma membrane"/>
    <property type="evidence" value="ECO:0007669"/>
    <property type="project" value="UniProtKB-SubCell"/>
</dbReference>
<dbReference type="EMBL" id="JRAI01000061">
    <property type="protein sequence ID" value="KGN85095.1"/>
    <property type="molecule type" value="Genomic_DNA"/>
</dbReference>
<dbReference type="eggNOG" id="COG2244">
    <property type="taxonomic scope" value="Bacteria"/>
</dbReference>
<accession>A0A099X078</accession>
<proteinExistence type="predicted"/>
<dbReference type="RefSeq" id="WP_039417937.1">
    <property type="nucleotide sequence ID" value="NZ_JASBZW010000019.1"/>
</dbReference>
<name>A0A099X078_9PORP</name>
<feature type="transmembrane region" description="Helical" evidence="6">
    <location>
        <begin position="126"/>
        <end position="146"/>
    </location>
</feature>
<dbReference type="InterPro" id="IPR050833">
    <property type="entry name" value="Poly_Biosynth_Transport"/>
</dbReference>
<feature type="transmembrane region" description="Helical" evidence="6">
    <location>
        <begin position="304"/>
        <end position="323"/>
    </location>
</feature>
<evidence type="ECO:0000313" key="8">
    <source>
        <dbReference type="Proteomes" id="UP000030130"/>
    </source>
</evidence>